<proteinExistence type="predicted"/>
<dbReference type="EMBL" id="LT629774">
    <property type="protein sequence ID" value="SDT05510.1"/>
    <property type="molecule type" value="Genomic_DNA"/>
</dbReference>
<name>A0A1H1X8V4_9FLAO</name>
<accession>A0A1H1X8V4</accession>
<reference evidence="1 2" key="1">
    <citation type="submission" date="2016-10" db="EMBL/GenBank/DDBJ databases">
        <authorList>
            <person name="Varghese N."/>
            <person name="Submissions S."/>
        </authorList>
    </citation>
    <scope>NUCLEOTIDE SEQUENCE [LARGE SCALE GENOMIC DNA]</scope>
    <source>
        <strain evidence="1 2">RHA_55</strain>
    </source>
</reference>
<sequence length="232" mass="27172">MKYYIGAYYLIKIKPIDYGTIKGSEIYTCSRCINDSFFDSWAISWATTEKKELEETKRTFNLTDKNVEEIQVWADIKLNENKLGWINTFSDLKTLTEYKEKFFPNDSDFEILSISIPESDLSEALEMTKPTEMFTGEVGIYNKLKTKELNLEKNEFLGYDIIGIEAGGDFHSFHCNDLSNDLKDKFGIKINDFGLIETFENWDKLMEYMNDESNGFEPVPWFYVKVNRIKNK</sequence>
<evidence type="ECO:0000313" key="2">
    <source>
        <dbReference type="Proteomes" id="UP000198963"/>
    </source>
</evidence>
<dbReference type="Proteomes" id="UP000198963">
    <property type="component" value="Chromosome I"/>
</dbReference>
<evidence type="ECO:0000313" key="1">
    <source>
        <dbReference type="EMBL" id="SDT05510.1"/>
    </source>
</evidence>
<organism evidence="1 2">
    <name type="scientific">Winogradskyella sediminis</name>
    <dbReference type="NCBI Taxonomy" id="1382466"/>
    <lineage>
        <taxon>Bacteria</taxon>
        <taxon>Pseudomonadati</taxon>
        <taxon>Bacteroidota</taxon>
        <taxon>Flavobacteriia</taxon>
        <taxon>Flavobacteriales</taxon>
        <taxon>Flavobacteriaceae</taxon>
        <taxon>Winogradskyella</taxon>
    </lineage>
</organism>
<keyword evidence="2" id="KW-1185">Reference proteome</keyword>
<dbReference type="STRING" id="1249933.SAMN04489797_3132"/>
<protein>
    <submittedName>
        <fullName evidence="1">Uncharacterized protein</fullName>
    </submittedName>
</protein>
<dbReference type="AlphaFoldDB" id="A0A1H1X8V4"/>
<gene>
    <name evidence="1" type="ORF">SAMN04489797_3132</name>
</gene>
<dbReference type="RefSeq" id="WP_092447568.1">
    <property type="nucleotide sequence ID" value="NZ_LT629774.1"/>
</dbReference>